<gene>
    <name evidence="1" type="ORF">DSM104329_04749</name>
</gene>
<reference evidence="1" key="1">
    <citation type="journal article" date="2022" name="Int. J. Syst. Evol. Microbiol.">
        <title>Pseudomonas aegrilactucae sp. nov. and Pseudomonas morbosilactucae sp. nov., pathogens causing bacterial rot of lettuce in Japan.</title>
        <authorList>
            <person name="Sawada H."/>
            <person name="Fujikawa T."/>
            <person name="Satou M."/>
        </authorList>
    </citation>
    <scope>NUCLEOTIDE SEQUENCE</scope>
    <source>
        <strain evidence="1">0166_1</strain>
    </source>
</reference>
<accession>A0A9E7C293</accession>
<keyword evidence="2" id="KW-1185">Reference proteome</keyword>
<dbReference type="RefSeq" id="WP_259312349.1">
    <property type="nucleotide sequence ID" value="NZ_CP087164.1"/>
</dbReference>
<dbReference type="AlphaFoldDB" id="A0A9E7C293"/>
<dbReference type="KEGG" id="sbae:DSM104329_04749"/>
<evidence type="ECO:0000313" key="2">
    <source>
        <dbReference type="Proteomes" id="UP001162834"/>
    </source>
</evidence>
<name>A0A9E7C293_9ACTN</name>
<organism evidence="1 2">
    <name type="scientific">Capillimicrobium parvum</name>
    <dbReference type="NCBI Taxonomy" id="2884022"/>
    <lineage>
        <taxon>Bacteria</taxon>
        <taxon>Bacillati</taxon>
        <taxon>Actinomycetota</taxon>
        <taxon>Thermoleophilia</taxon>
        <taxon>Solirubrobacterales</taxon>
        <taxon>Capillimicrobiaceae</taxon>
        <taxon>Capillimicrobium</taxon>
    </lineage>
</organism>
<proteinExistence type="predicted"/>
<dbReference type="Proteomes" id="UP001162834">
    <property type="component" value="Chromosome"/>
</dbReference>
<sequence length="79" mass="8928">MLSAGAGTEFRKVADYDLTSVVTGDERITSALPDFRGRIWFVTKRTGKIGVLDPRTRRIRVLRTGEEIENSFTVDRRAV</sequence>
<evidence type="ECO:0000313" key="1">
    <source>
        <dbReference type="EMBL" id="UGS38325.1"/>
    </source>
</evidence>
<protein>
    <submittedName>
        <fullName evidence="1">Uncharacterized protein</fullName>
    </submittedName>
</protein>
<dbReference type="EMBL" id="CP087164">
    <property type="protein sequence ID" value="UGS38325.1"/>
    <property type="molecule type" value="Genomic_DNA"/>
</dbReference>